<name>A0A240U350_9BURK</name>
<dbReference type="Proteomes" id="UP000194432">
    <property type="component" value="Chromosome 1"/>
</dbReference>
<dbReference type="AlphaFoldDB" id="A0A240U350"/>
<keyword evidence="2" id="KW-1185">Reference proteome</keyword>
<reference evidence="1 2" key="1">
    <citation type="submission" date="2017-05" db="EMBL/GenBank/DDBJ databases">
        <title>Polyphasic characterization of four soil-derived phenanthrene-degrading Acidovorax strains and proposal of Acidovorax phenanthrenivorans sp. nov.</title>
        <authorList>
            <person name="Singleton D.R."/>
            <person name="Lee J."/>
            <person name="Dickey A.N."/>
            <person name="Stroud A."/>
            <person name="Scholl E.H."/>
            <person name="Wright F.A."/>
            <person name="Aitken M.D."/>
        </authorList>
    </citation>
    <scope>NUCLEOTIDE SEQUENCE [LARGE SCALE GENOMIC DNA]</scope>
    <source>
        <strain evidence="1">NA3</strain>
    </source>
</reference>
<dbReference type="InterPro" id="IPR014845">
    <property type="entry name" value="GYD/TTHA1554"/>
</dbReference>
<protein>
    <submittedName>
        <fullName evidence="1">GYD family protein</fullName>
    </submittedName>
</protein>
<proteinExistence type="predicted"/>
<dbReference type="KEGG" id="acin:CBP34_09170"/>
<evidence type="ECO:0000313" key="2">
    <source>
        <dbReference type="Proteomes" id="UP000194432"/>
    </source>
</evidence>
<dbReference type="EMBL" id="CP021361">
    <property type="protein sequence ID" value="ART51790.1"/>
    <property type="molecule type" value="Genomic_DNA"/>
</dbReference>
<organism evidence="1 2">
    <name type="scientific">Acidovorax carolinensis</name>
    <dbReference type="NCBI Taxonomy" id="553814"/>
    <lineage>
        <taxon>Bacteria</taxon>
        <taxon>Pseudomonadati</taxon>
        <taxon>Pseudomonadota</taxon>
        <taxon>Betaproteobacteria</taxon>
        <taxon>Burkholderiales</taxon>
        <taxon>Comamonadaceae</taxon>
        <taxon>Acidovorax</taxon>
    </lineage>
</organism>
<evidence type="ECO:0000313" key="1">
    <source>
        <dbReference type="EMBL" id="ART51790.1"/>
    </source>
</evidence>
<accession>A0A240U350</accession>
<sequence length="97" mass="10412">MATYVALCNFTDQGVRSVKDTTKRADAVREAASKFGAKMTHIYWTLGKYDLVTLIEAPDDAAAAAFGLAISSAGNIRLQTLRAFSRDEMGPILGKLG</sequence>
<dbReference type="RefSeq" id="WP_086912352.1">
    <property type="nucleotide sequence ID" value="NZ_CP021359.1"/>
</dbReference>
<dbReference type="Pfam" id="PF08734">
    <property type="entry name" value="GYD"/>
    <property type="match status" value="1"/>
</dbReference>
<dbReference type="KEGG" id="acid:CBP33_09590"/>
<accession>A0A240TT99</accession>
<gene>
    <name evidence="1" type="ORF">CBP34_09170</name>
</gene>